<dbReference type="OrthoDB" id="9798430at2"/>
<dbReference type="InterPro" id="IPR004360">
    <property type="entry name" value="Glyas_Fos-R_dOase_dom"/>
</dbReference>
<dbReference type="SUPFAM" id="SSF54593">
    <property type="entry name" value="Glyoxalase/Bleomycin resistance protein/Dihydroxybiphenyl dioxygenase"/>
    <property type="match status" value="1"/>
</dbReference>
<evidence type="ECO:0000313" key="3">
    <source>
        <dbReference type="Proteomes" id="UP000317316"/>
    </source>
</evidence>
<feature type="domain" description="VOC" evidence="1">
    <location>
        <begin position="4"/>
        <end position="130"/>
    </location>
</feature>
<evidence type="ECO:0000259" key="1">
    <source>
        <dbReference type="PROSITE" id="PS51819"/>
    </source>
</evidence>
<dbReference type="AlphaFoldDB" id="A0A544SSP3"/>
<dbReference type="Proteomes" id="UP000317316">
    <property type="component" value="Unassembled WGS sequence"/>
</dbReference>
<dbReference type="Gene3D" id="3.10.180.10">
    <property type="entry name" value="2,3-Dihydroxybiphenyl 1,2-Dioxygenase, domain 1"/>
    <property type="match status" value="1"/>
</dbReference>
<organism evidence="2 3">
    <name type="scientific">Psychrobacillus lasiicapitis</name>
    <dbReference type="NCBI Taxonomy" id="1636719"/>
    <lineage>
        <taxon>Bacteria</taxon>
        <taxon>Bacillati</taxon>
        <taxon>Bacillota</taxon>
        <taxon>Bacilli</taxon>
        <taxon>Bacillales</taxon>
        <taxon>Bacillaceae</taxon>
        <taxon>Psychrobacillus</taxon>
    </lineage>
</organism>
<keyword evidence="2" id="KW-0560">Oxidoreductase</keyword>
<comment type="caution">
    <text evidence="2">The sequence shown here is derived from an EMBL/GenBank/DDBJ whole genome shotgun (WGS) entry which is preliminary data.</text>
</comment>
<name>A0A544SSP3_9BACI</name>
<dbReference type="PROSITE" id="PS51819">
    <property type="entry name" value="VOC"/>
    <property type="match status" value="1"/>
</dbReference>
<protein>
    <submittedName>
        <fullName evidence="2">Glyoxalase/bleomycin resistance/extradiol dioxygenase family protein</fullName>
    </submittedName>
</protein>
<dbReference type="RefSeq" id="WP_142540981.1">
    <property type="nucleotide sequence ID" value="NZ_BMIE01000014.1"/>
</dbReference>
<sequence length="136" mass="15442">MGVQADKIFVNLAVKDLNNTKAFFSKLGFEFNDQFTNEFAASMIINDNIFAMLLVEEHFKTFTKKEITDSTKSNEAILALSVESKEKVIDIVNKALDAGGKPSKEPQDHGFMYGWSFEDIDGHLWELFYMDESAIK</sequence>
<reference evidence="2 3" key="1">
    <citation type="submission" date="2019-05" db="EMBL/GenBank/DDBJ databases">
        <title>Psychrobacillus vulpis sp. nov., a new species isolated from feces of a red fox that inhabits in The Tablas de Daimiel Natural Park, Albacete, Spain.</title>
        <authorList>
            <person name="Rodriguez M."/>
            <person name="Reina J.C."/>
            <person name="Bejar V."/>
            <person name="Llamas I."/>
        </authorList>
    </citation>
    <scope>NUCLEOTIDE SEQUENCE [LARGE SCALE GENOMIC DNA]</scope>
    <source>
        <strain evidence="2 3">NEAU-3TGS17</strain>
    </source>
</reference>
<dbReference type="InterPro" id="IPR029068">
    <property type="entry name" value="Glyas_Bleomycin-R_OHBP_Dase"/>
</dbReference>
<keyword evidence="3" id="KW-1185">Reference proteome</keyword>
<keyword evidence="2" id="KW-0223">Dioxygenase</keyword>
<gene>
    <name evidence="2" type="ORF">FG382_21875</name>
</gene>
<dbReference type="EMBL" id="VDGH01000018">
    <property type="protein sequence ID" value="TQR08168.1"/>
    <property type="molecule type" value="Genomic_DNA"/>
</dbReference>
<dbReference type="PANTHER" id="PTHR36503">
    <property type="entry name" value="BLR2520 PROTEIN"/>
    <property type="match status" value="1"/>
</dbReference>
<evidence type="ECO:0000313" key="2">
    <source>
        <dbReference type="EMBL" id="TQR08168.1"/>
    </source>
</evidence>
<dbReference type="InterPro" id="IPR037523">
    <property type="entry name" value="VOC_core"/>
</dbReference>
<accession>A0A544SSP3</accession>
<dbReference type="PANTHER" id="PTHR36503:SF2">
    <property type="entry name" value="BLR2408 PROTEIN"/>
    <property type="match status" value="1"/>
</dbReference>
<dbReference type="Pfam" id="PF00903">
    <property type="entry name" value="Glyoxalase"/>
    <property type="match status" value="1"/>
</dbReference>
<proteinExistence type="predicted"/>
<dbReference type="GO" id="GO:0051213">
    <property type="term" value="F:dioxygenase activity"/>
    <property type="evidence" value="ECO:0007669"/>
    <property type="project" value="UniProtKB-KW"/>
</dbReference>